<organism evidence="1">
    <name type="scientific">Magallana gigas</name>
    <name type="common">Pacific oyster</name>
    <name type="synonym">Crassostrea gigas</name>
    <dbReference type="NCBI Taxonomy" id="29159"/>
    <lineage>
        <taxon>Eukaryota</taxon>
        <taxon>Metazoa</taxon>
        <taxon>Spiralia</taxon>
        <taxon>Lophotrochozoa</taxon>
        <taxon>Mollusca</taxon>
        <taxon>Bivalvia</taxon>
        <taxon>Autobranchia</taxon>
        <taxon>Pteriomorphia</taxon>
        <taxon>Ostreida</taxon>
        <taxon>Ostreoidea</taxon>
        <taxon>Ostreidae</taxon>
        <taxon>Magallana</taxon>
    </lineage>
</organism>
<protein>
    <submittedName>
        <fullName evidence="1">Uncharacterized protein</fullName>
    </submittedName>
</protein>
<dbReference type="AlphaFoldDB" id="K1Q991"/>
<name>K1Q991_MAGGI</name>
<dbReference type="EMBL" id="JH817010">
    <property type="protein sequence ID" value="EKC33297.1"/>
    <property type="molecule type" value="Genomic_DNA"/>
</dbReference>
<proteinExistence type="predicted"/>
<reference evidence="1" key="1">
    <citation type="journal article" date="2012" name="Nature">
        <title>The oyster genome reveals stress adaptation and complexity of shell formation.</title>
        <authorList>
            <person name="Zhang G."/>
            <person name="Fang X."/>
            <person name="Guo X."/>
            <person name="Li L."/>
            <person name="Luo R."/>
            <person name="Xu F."/>
            <person name="Yang P."/>
            <person name="Zhang L."/>
            <person name="Wang X."/>
            <person name="Qi H."/>
            <person name="Xiong Z."/>
            <person name="Que H."/>
            <person name="Xie Y."/>
            <person name="Holland P.W."/>
            <person name="Paps J."/>
            <person name="Zhu Y."/>
            <person name="Wu F."/>
            <person name="Chen Y."/>
            <person name="Wang J."/>
            <person name="Peng C."/>
            <person name="Meng J."/>
            <person name="Yang L."/>
            <person name="Liu J."/>
            <person name="Wen B."/>
            <person name="Zhang N."/>
            <person name="Huang Z."/>
            <person name="Zhu Q."/>
            <person name="Feng Y."/>
            <person name="Mount A."/>
            <person name="Hedgecock D."/>
            <person name="Xu Z."/>
            <person name="Liu Y."/>
            <person name="Domazet-Loso T."/>
            <person name="Du Y."/>
            <person name="Sun X."/>
            <person name="Zhang S."/>
            <person name="Liu B."/>
            <person name="Cheng P."/>
            <person name="Jiang X."/>
            <person name="Li J."/>
            <person name="Fan D."/>
            <person name="Wang W."/>
            <person name="Fu W."/>
            <person name="Wang T."/>
            <person name="Wang B."/>
            <person name="Zhang J."/>
            <person name="Peng Z."/>
            <person name="Li Y."/>
            <person name="Li N."/>
            <person name="Wang J."/>
            <person name="Chen M."/>
            <person name="He Y."/>
            <person name="Tan F."/>
            <person name="Song X."/>
            <person name="Zheng Q."/>
            <person name="Huang R."/>
            <person name="Yang H."/>
            <person name="Du X."/>
            <person name="Chen L."/>
            <person name="Yang M."/>
            <person name="Gaffney P.M."/>
            <person name="Wang S."/>
            <person name="Luo L."/>
            <person name="She Z."/>
            <person name="Ming Y."/>
            <person name="Huang W."/>
            <person name="Zhang S."/>
            <person name="Huang B."/>
            <person name="Zhang Y."/>
            <person name="Qu T."/>
            <person name="Ni P."/>
            <person name="Miao G."/>
            <person name="Wang J."/>
            <person name="Wang Q."/>
            <person name="Steinberg C.E."/>
            <person name="Wang H."/>
            <person name="Li N."/>
            <person name="Qian L."/>
            <person name="Zhang G."/>
            <person name="Li Y."/>
            <person name="Yang H."/>
            <person name="Liu X."/>
            <person name="Wang J."/>
            <person name="Yin Y."/>
            <person name="Wang J."/>
        </authorList>
    </citation>
    <scope>NUCLEOTIDE SEQUENCE [LARGE SCALE GENOMIC DNA]</scope>
    <source>
        <strain evidence="1">05x7-T-G4-1.051#20</strain>
    </source>
</reference>
<dbReference type="HOGENOM" id="CLU_2742533_0_0_1"/>
<dbReference type="InParanoid" id="K1Q991"/>
<evidence type="ECO:0000313" key="1">
    <source>
        <dbReference type="EMBL" id="EKC33297.1"/>
    </source>
</evidence>
<sequence length="71" mass="8270">MGVVIHTSIIKKPARYCQWSRTIQREEPHQRYYKVDKIVTTATVQKDFRFMPSEQRPESSGPGGIDENLFS</sequence>
<gene>
    <name evidence="1" type="ORF">CGI_10000853</name>
</gene>
<accession>K1Q991</accession>